<protein>
    <submittedName>
        <fullName evidence="3">Universal stress protein</fullName>
    </submittedName>
</protein>
<dbReference type="PANTHER" id="PTHR46268">
    <property type="entry name" value="STRESS RESPONSE PROTEIN NHAX"/>
    <property type="match status" value="1"/>
</dbReference>
<comment type="similarity">
    <text evidence="1">Belongs to the universal stress protein A family.</text>
</comment>
<feature type="domain" description="UspA" evidence="2">
    <location>
        <begin position="1"/>
        <end position="160"/>
    </location>
</feature>
<accession>A0AAV3W994</accession>
<comment type="caution">
    <text evidence="3">The sequence shown here is derived from an EMBL/GenBank/DDBJ whole genome shotgun (WGS) entry which is preliminary data.</text>
</comment>
<dbReference type="Pfam" id="PF00582">
    <property type="entry name" value="Usp"/>
    <property type="match status" value="2"/>
</dbReference>
<dbReference type="Proteomes" id="UP000321274">
    <property type="component" value="Unassembled WGS sequence"/>
</dbReference>
<evidence type="ECO:0000259" key="2">
    <source>
        <dbReference type="Pfam" id="PF00582"/>
    </source>
</evidence>
<dbReference type="SUPFAM" id="SSF52402">
    <property type="entry name" value="Adenine nucleotide alpha hydrolases-like"/>
    <property type="match status" value="2"/>
</dbReference>
<gene>
    <name evidence="3" type="ORF">AJO04nite_04400</name>
</gene>
<dbReference type="EMBL" id="BJUJ01000006">
    <property type="protein sequence ID" value="GEK43182.1"/>
    <property type="molecule type" value="Genomic_DNA"/>
</dbReference>
<evidence type="ECO:0000256" key="1">
    <source>
        <dbReference type="ARBA" id="ARBA00008791"/>
    </source>
</evidence>
<dbReference type="Gene3D" id="3.40.50.12370">
    <property type="match status" value="1"/>
</dbReference>
<dbReference type="PANTHER" id="PTHR46268:SF6">
    <property type="entry name" value="UNIVERSAL STRESS PROTEIN UP12"/>
    <property type="match status" value="1"/>
</dbReference>
<name>A0AAV3W994_ACIJO</name>
<evidence type="ECO:0000313" key="4">
    <source>
        <dbReference type="Proteomes" id="UP000321274"/>
    </source>
</evidence>
<proteinExistence type="inferred from homology"/>
<sequence length="283" mass="31903">MKRVIACIDSSPCINALAEAAAWIAKQTGRELVLLQVLDYYPASYHLGEISGVIGFESNAMLLKELKELAELEQKQSELALSYSNNLLDHISKLILETHGLHTTHIQEKGDFLEQSFNLLHEDDIVVIGRVGEKSAERNKPLGSNVENFIRGANCTVMTVGDSFKPPTRFIFAYEYSPTCVKMMKRIAQSDLLRLLQCHLVYVGDHPEILREPEQYLKDANLDVITEYRYGDVAENILEYQNEHGIQLIVLGAFSHSKIHQFFLGSIATTIFRNAKVPLLVAR</sequence>
<dbReference type="PRINTS" id="PR01438">
    <property type="entry name" value="UNVRSLSTRESS"/>
</dbReference>
<evidence type="ECO:0000313" key="3">
    <source>
        <dbReference type="EMBL" id="GEK43182.1"/>
    </source>
</evidence>
<feature type="domain" description="UspA" evidence="2">
    <location>
        <begin position="216"/>
        <end position="283"/>
    </location>
</feature>
<dbReference type="RefSeq" id="WP_114836574.1">
    <property type="nucleotide sequence ID" value="NZ_BJUJ01000006.1"/>
</dbReference>
<organism evidence="3 4">
    <name type="scientific">Acinetobacter johnsonii</name>
    <dbReference type="NCBI Taxonomy" id="40214"/>
    <lineage>
        <taxon>Bacteria</taxon>
        <taxon>Pseudomonadati</taxon>
        <taxon>Pseudomonadota</taxon>
        <taxon>Gammaproteobacteria</taxon>
        <taxon>Moraxellales</taxon>
        <taxon>Moraxellaceae</taxon>
        <taxon>Acinetobacter</taxon>
    </lineage>
</organism>
<dbReference type="InterPro" id="IPR006015">
    <property type="entry name" value="Universal_stress_UspA"/>
</dbReference>
<dbReference type="CDD" id="cd00293">
    <property type="entry name" value="USP-like"/>
    <property type="match status" value="1"/>
</dbReference>
<reference evidence="3 4" key="1">
    <citation type="submission" date="2019-07" db="EMBL/GenBank/DDBJ databases">
        <title>Whole genome shotgun sequence of Acinetobacter johnsonii NBRC 102197.</title>
        <authorList>
            <person name="Hosoyama A."/>
            <person name="Uohara A."/>
            <person name="Ohji S."/>
            <person name="Ichikawa N."/>
        </authorList>
    </citation>
    <scope>NUCLEOTIDE SEQUENCE [LARGE SCALE GENOMIC DNA]</scope>
    <source>
        <strain evidence="3 4">NBRC 102197</strain>
    </source>
</reference>
<dbReference type="InterPro" id="IPR006016">
    <property type="entry name" value="UspA"/>
</dbReference>
<dbReference type="AlphaFoldDB" id="A0AAV3W994"/>